<comment type="caution">
    <text evidence="2">The sequence shown here is derived from an EMBL/GenBank/DDBJ whole genome shotgun (WGS) entry which is preliminary data.</text>
</comment>
<evidence type="ECO:0000256" key="1">
    <source>
        <dbReference type="SAM" id="MobiDB-lite"/>
    </source>
</evidence>
<evidence type="ECO:0000313" key="2">
    <source>
        <dbReference type="EMBL" id="GJT49732.1"/>
    </source>
</evidence>
<feature type="region of interest" description="Disordered" evidence="1">
    <location>
        <begin position="91"/>
        <end position="308"/>
    </location>
</feature>
<gene>
    <name evidence="2" type="ORF">Tco_0975889</name>
</gene>
<dbReference type="EMBL" id="BQNB010016262">
    <property type="protein sequence ID" value="GJT49732.1"/>
    <property type="molecule type" value="Genomic_DNA"/>
</dbReference>
<sequence length="900" mass="100961">MFIKYSTFHIPPKKSRGKGSQGKKTVDDSQETIDVSKESEPEPVKKKTASRRVVKKKVTLFADDNIITDDPDVALELGKSISLTEVEEAEAARKVHATHARILIESAKKKSGGRSSRGLAIQDTPSAPKPKPDTSKPKLKGTQSSTHAKKEAADIMQALKESKKTRKRQPGTGGSSEGTSTIPGVPDESTVISATSSEGTKQESEYSEEDKLDDEEKDDKEGDVNDEGDDHISDTQDTDDEDDETESDEDEIYKYNIRVRKDEDGEMLNAEVEDSKKGDAEVSDAAKADAEKTEEAKHDSKKADIPPTSCSLSISSGFGDQFLKLSLDTSLVGTVKDTTDAEIISLLDIKIQSEVPQIQSPSVLRVPLRVAKLEKDVFELKNVDHSAATIATLKSQVPTVVDNYLGSKLALKSSKIKTPIVNLEKRSEKSASKILKMKREQPEKQQTPKFTIKSTDKATLKEYDQKSALYQTMHANKSFNRILVNHKMYHALMEALIEDENAMDKGVADRGKQTKRRRTKESKSSKKPSTTKETPKGKALSKGSKTDKSASTEEPVEEPIAEVVMDDASEDVVRDDDPPQDASEPKTGKTLNLEWFTQPPRPPTPDPEWNKLQVVLGQPKRPWFNQMVSAIKDHLTLNDLMELRLTSPSLIGIILKEIVTPLTCPNLFLCKGHPGHLTVDANYFFNNDLEYLKSSNPERTYNTSITKTKAAQYKIEGIEDMVPKLWSPTKLKKFSKHNVYSTKKIIGVKSVSVKKLHGYGHLEEIVVKRVDCQFYKFKEGDFVDLHLNDIEDMMLLTKSRHQETCRGFTAWCRELPEETQHHSTSTDLSRNRIQRTLHSISQTTRGDAKEKVATIDRKRPELMVELIDKQMREKRIIRNLERLVGARKLEMDYKLMTRTT</sequence>
<keyword evidence="3" id="KW-1185">Reference proteome</keyword>
<feature type="compositionally biased region" description="Polar residues" evidence="1">
    <location>
        <begin position="190"/>
        <end position="199"/>
    </location>
</feature>
<dbReference type="Proteomes" id="UP001151760">
    <property type="component" value="Unassembled WGS sequence"/>
</dbReference>
<feature type="compositionally biased region" description="Basic and acidic residues" evidence="1">
    <location>
        <begin position="273"/>
        <end position="304"/>
    </location>
</feature>
<evidence type="ECO:0000313" key="3">
    <source>
        <dbReference type="Proteomes" id="UP001151760"/>
    </source>
</evidence>
<accession>A0ABQ5EG07</accession>
<proteinExistence type="predicted"/>
<feature type="region of interest" description="Disordered" evidence="1">
    <location>
        <begin position="1"/>
        <end position="51"/>
    </location>
</feature>
<protein>
    <submittedName>
        <fullName evidence="2">Uncharacterized protein</fullName>
    </submittedName>
</protein>
<feature type="compositionally biased region" description="Acidic residues" evidence="1">
    <location>
        <begin position="205"/>
        <end position="218"/>
    </location>
</feature>
<feature type="compositionally biased region" description="Basic and acidic residues" evidence="1">
    <location>
        <begin position="34"/>
        <end position="45"/>
    </location>
</feature>
<reference evidence="2" key="2">
    <citation type="submission" date="2022-01" db="EMBL/GenBank/DDBJ databases">
        <authorList>
            <person name="Yamashiro T."/>
            <person name="Shiraishi A."/>
            <person name="Satake H."/>
            <person name="Nakayama K."/>
        </authorList>
    </citation>
    <scope>NUCLEOTIDE SEQUENCE</scope>
</reference>
<name>A0ABQ5EG07_9ASTR</name>
<feature type="compositionally biased region" description="Acidic residues" evidence="1">
    <location>
        <begin position="236"/>
        <end position="251"/>
    </location>
</feature>
<reference evidence="2" key="1">
    <citation type="journal article" date="2022" name="Int. J. Mol. Sci.">
        <title>Draft Genome of Tanacetum Coccineum: Genomic Comparison of Closely Related Tanacetum-Family Plants.</title>
        <authorList>
            <person name="Yamashiro T."/>
            <person name="Shiraishi A."/>
            <person name="Nakayama K."/>
            <person name="Satake H."/>
        </authorList>
    </citation>
    <scope>NUCLEOTIDE SEQUENCE</scope>
</reference>
<organism evidence="2 3">
    <name type="scientific">Tanacetum coccineum</name>
    <dbReference type="NCBI Taxonomy" id="301880"/>
    <lineage>
        <taxon>Eukaryota</taxon>
        <taxon>Viridiplantae</taxon>
        <taxon>Streptophyta</taxon>
        <taxon>Embryophyta</taxon>
        <taxon>Tracheophyta</taxon>
        <taxon>Spermatophyta</taxon>
        <taxon>Magnoliopsida</taxon>
        <taxon>eudicotyledons</taxon>
        <taxon>Gunneridae</taxon>
        <taxon>Pentapetalae</taxon>
        <taxon>asterids</taxon>
        <taxon>campanulids</taxon>
        <taxon>Asterales</taxon>
        <taxon>Asteraceae</taxon>
        <taxon>Asteroideae</taxon>
        <taxon>Anthemideae</taxon>
        <taxon>Anthemidinae</taxon>
        <taxon>Tanacetum</taxon>
    </lineage>
</organism>
<feature type="region of interest" description="Disordered" evidence="1">
    <location>
        <begin position="505"/>
        <end position="607"/>
    </location>
</feature>
<feature type="compositionally biased region" description="Basic and acidic residues" evidence="1">
    <location>
        <begin position="571"/>
        <end position="587"/>
    </location>
</feature>
<feature type="compositionally biased region" description="Acidic residues" evidence="1">
    <location>
        <begin position="554"/>
        <end position="570"/>
    </location>
</feature>